<evidence type="ECO:0000313" key="3">
    <source>
        <dbReference type="Proteomes" id="UP000677152"/>
    </source>
</evidence>
<gene>
    <name evidence="2" type="ORF">KCV87_10540</name>
</gene>
<evidence type="ECO:0000256" key="1">
    <source>
        <dbReference type="SAM" id="MobiDB-lite"/>
    </source>
</evidence>
<dbReference type="AlphaFoldDB" id="A0AA45LAR2"/>
<dbReference type="Proteomes" id="UP000677152">
    <property type="component" value="Chromosome"/>
</dbReference>
<accession>A0AA45LAR2</accession>
<feature type="region of interest" description="Disordered" evidence="1">
    <location>
        <begin position="342"/>
        <end position="369"/>
    </location>
</feature>
<evidence type="ECO:0000313" key="2">
    <source>
        <dbReference type="EMBL" id="QUF06446.1"/>
    </source>
</evidence>
<protein>
    <submittedName>
        <fullName evidence="2">Uncharacterized protein</fullName>
    </submittedName>
</protein>
<name>A0AA45LAR2_9PSEU</name>
<proteinExistence type="predicted"/>
<feature type="compositionally biased region" description="Polar residues" evidence="1">
    <location>
        <begin position="342"/>
        <end position="356"/>
    </location>
</feature>
<sequence length="416" mass="45870">MTHSIPHPTGVVPPLARLVMKTGSLETLRPANVAHWTKIAEMLRAAFPQGGAQRDDVHLFTSYSAHGLAQPEVVTQHDTKLMTVARLLLEHLMEANGQWSYLKAQPWFTDGGHLVAIDANYYPNREVKGGQPQFHKDTAGNNVFVNLLFDNPDPIPATEWLVDVGEPGFRRRLLQESLLPPGYLKDLDEARLHLRATTAADEPVSGGVTEGANTYVSWVDDLIWHATPTDVNRHAYTAAQASVLYDLVDARSRAGSLSHVYDGRIGEFVSVPELLGSIAECPTTHLRHVLGAKFGPQDVDYPTVDVLWKKVYAGGEGRARYLEDVAKRGASEWRLTGHIANASTTDPGAPGSSQLFETPAGLSSRRRRNSDPATKVDVLLALLTQIAKGHPRSFLRTWVRVIPRNSEEGRRAFPQR</sequence>
<dbReference type="EMBL" id="CP073249">
    <property type="protein sequence ID" value="QUF06446.1"/>
    <property type="molecule type" value="Genomic_DNA"/>
</dbReference>
<organism evidence="2 3">
    <name type="scientific">Actinosynnema pretiosum subsp. pretiosum</name>
    <dbReference type="NCBI Taxonomy" id="103721"/>
    <lineage>
        <taxon>Bacteria</taxon>
        <taxon>Bacillati</taxon>
        <taxon>Actinomycetota</taxon>
        <taxon>Actinomycetes</taxon>
        <taxon>Pseudonocardiales</taxon>
        <taxon>Pseudonocardiaceae</taxon>
        <taxon>Actinosynnema</taxon>
    </lineage>
</organism>
<reference evidence="2" key="1">
    <citation type="submission" date="2021-04" db="EMBL/GenBank/DDBJ databases">
        <title>Genomic sequence of Actinosynnema pretiosum subsp. pretiosum ATCC 31280 (C-14919).</title>
        <authorList>
            <person name="Bai L."/>
            <person name="Wang X."/>
            <person name="Xiao Y."/>
        </authorList>
    </citation>
    <scope>NUCLEOTIDE SEQUENCE</scope>
    <source>
        <strain evidence="2">ATCC 31280</strain>
    </source>
</reference>